<evidence type="ECO:0000313" key="2">
    <source>
        <dbReference type="EMBL" id="ALC39991.1"/>
    </source>
</evidence>
<dbReference type="AlphaFoldDB" id="A0A0M4E2T3"/>
<feature type="compositionally biased region" description="Basic and acidic residues" evidence="1">
    <location>
        <begin position="11"/>
        <end position="23"/>
    </location>
</feature>
<dbReference type="OMA" id="DLYRKWY"/>
<dbReference type="STRING" id="30019.A0A0M4E2T3"/>
<evidence type="ECO:0000256" key="1">
    <source>
        <dbReference type="SAM" id="MobiDB-lite"/>
    </source>
</evidence>
<proteinExistence type="predicted"/>
<dbReference type="EMBL" id="CP012523">
    <property type="protein sequence ID" value="ALC39991.1"/>
    <property type="molecule type" value="Genomic_DNA"/>
</dbReference>
<keyword evidence="3" id="KW-1185">Reference proteome</keyword>
<feature type="region of interest" description="Disordered" evidence="1">
    <location>
        <begin position="1"/>
        <end position="23"/>
    </location>
</feature>
<accession>A0A0M4E2T3</accession>
<organism evidence="2 3">
    <name type="scientific">Drosophila busckii</name>
    <name type="common">Fruit fly</name>
    <dbReference type="NCBI Taxonomy" id="30019"/>
    <lineage>
        <taxon>Eukaryota</taxon>
        <taxon>Metazoa</taxon>
        <taxon>Ecdysozoa</taxon>
        <taxon>Arthropoda</taxon>
        <taxon>Hexapoda</taxon>
        <taxon>Insecta</taxon>
        <taxon>Pterygota</taxon>
        <taxon>Neoptera</taxon>
        <taxon>Endopterygota</taxon>
        <taxon>Diptera</taxon>
        <taxon>Brachycera</taxon>
        <taxon>Muscomorpha</taxon>
        <taxon>Ephydroidea</taxon>
        <taxon>Drosophilidae</taxon>
        <taxon>Drosophila</taxon>
    </lineage>
</organism>
<dbReference type="OrthoDB" id="6599787at2759"/>
<feature type="compositionally biased region" description="Basic residues" evidence="1">
    <location>
        <begin position="1"/>
        <end position="10"/>
    </location>
</feature>
<reference evidence="2 3" key="1">
    <citation type="submission" date="2015-08" db="EMBL/GenBank/DDBJ databases">
        <title>Ancestral chromatin configuration constrains chromatin evolution on differentiating sex chromosomes in Drosophila.</title>
        <authorList>
            <person name="Zhou Q."/>
            <person name="Bachtrog D."/>
        </authorList>
    </citation>
    <scope>NUCLEOTIDE SEQUENCE [LARGE SCALE GENOMIC DNA]</scope>
    <source>
        <tissue evidence="2">Whole larvae</tissue>
    </source>
</reference>
<sequence length="182" mass="21244">MCCPRSRSRTPAREENKEFRDNSHDNTVSLSELLDEDFQCLMRMARAMCNTLRRPNDRMTCTSTLSELEKFNATDSLEVKQNVRKFLRFYLKVLRWTQTHQPCVYDKWYGNCSQNANKSMLNETENEMQVWLEEGRSYMAMKTFEDGSTIIYSAVAKDPSAGWDDEGFKTLATTANEQHECD</sequence>
<gene>
    <name evidence="2" type="ORF">Dbus_chr2Lg2076</name>
</gene>
<dbReference type="Proteomes" id="UP000494163">
    <property type="component" value="Chromosome 2L"/>
</dbReference>
<name>A0A0M4E2T3_DROBS</name>
<protein>
    <submittedName>
        <fullName evidence="2">CG17217</fullName>
    </submittedName>
</protein>
<evidence type="ECO:0000313" key="3">
    <source>
        <dbReference type="Proteomes" id="UP000494163"/>
    </source>
</evidence>